<evidence type="ECO:0000256" key="1">
    <source>
        <dbReference type="SAM" id="Phobius"/>
    </source>
</evidence>
<name>A0A059EAG5_9PROT</name>
<dbReference type="STRING" id="1280948.HY36_12200"/>
<keyword evidence="3" id="KW-1185">Reference proteome</keyword>
<feature type="transmembrane region" description="Helical" evidence="1">
    <location>
        <begin position="61"/>
        <end position="82"/>
    </location>
</feature>
<evidence type="ECO:0000313" key="3">
    <source>
        <dbReference type="Proteomes" id="UP000024547"/>
    </source>
</evidence>
<keyword evidence="1" id="KW-1133">Transmembrane helix</keyword>
<dbReference type="RefSeq" id="WP_035548462.1">
    <property type="nucleotide sequence ID" value="NZ_AWFH01000002.1"/>
</dbReference>
<evidence type="ECO:0000313" key="2">
    <source>
        <dbReference type="EMBL" id="KCZ64600.1"/>
    </source>
</evidence>
<comment type="caution">
    <text evidence="2">The sequence shown here is derived from an EMBL/GenBank/DDBJ whole genome shotgun (WGS) entry which is preliminary data.</text>
</comment>
<organism evidence="2 3">
    <name type="scientific">Hyphomonas atlantica</name>
    <dbReference type="NCBI Taxonomy" id="1280948"/>
    <lineage>
        <taxon>Bacteria</taxon>
        <taxon>Pseudomonadati</taxon>
        <taxon>Pseudomonadota</taxon>
        <taxon>Alphaproteobacteria</taxon>
        <taxon>Hyphomonadales</taxon>
        <taxon>Hyphomonadaceae</taxon>
        <taxon>Hyphomonas</taxon>
    </lineage>
</organism>
<protein>
    <submittedName>
        <fullName evidence="2">Uncharacterized protein</fullName>
    </submittedName>
</protein>
<dbReference type="EMBL" id="AWFH01000002">
    <property type="protein sequence ID" value="KCZ64600.1"/>
    <property type="molecule type" value="Genomic_DNA"/>
</dbReference>
<keyword evidence="1" id="KW-0812">Transmembrane</keyword>
<accession>A0A059EAG5</accession>
<dbReference type="Proteomes" id="UP000024547">
    <property type="component" value="Unassembled WGS sequence"/>
</dbReference>
<dbReference type="AlphaFoldDB" id="A0A059EAG5"/>
<reference evidence="2 3" key="1">
    <citation type="journal article" date="2014" name="Antonie Van Leeuwenhoek">
        <title>Hyphomonas beringensis sp. nov. and Hyphomonas chukchiensis sp. nov., isolated from surface seawater of the Bering Sea and Chukchi Sea.</title>
        <authorList>
            <person name="Li C."/>
            <person name="Lai Q."/>
            <person name="Li G."/>
            <person name="Dong C."/>
            <person name="Wang J."/>
            <person name="Liao Y."/>
            <person name="Shao Z."/>
        </authorList>
    </citation>
    <scope>NUCLEOTIDE SEQUENCE [LARGE SCALE GENOMIC DNA]</scope>
    <source>
        <strain evidence="2 3">22II1-22F38</strain>
    </source>
</reference>
<keyword evidence="1" id="KW-0472">Membrane</keyword>
<feature type="transmembrane region" description="Helical" evidence="1">
    <location>
        <begin position="21"/>
        <end position="41"/>
    </location>
</feature>
<gene>
    <name evidence="2" type="ORF">HY36_12200</name>
</gene>
<dbReference type="OrthoDB" id="9956954at2"/>
<proteinExistence type="predicted"/>
<sequence length="267" mass="29693">MAESQIKADQKQKSLGVFSTLAVGVVLSLYAIVIGGIYFGVRDGWLAELWTNLEGDGRANVISSMVTALGLLSSAVILPFVFKDRISSLSDMVDRTERDLKDLSNTTNDKLDDLTSRFKSQLDQFQAQTVQKADEGQELIEGLYAAVSLLLGQGIVTDSNHARQIVKGLWERAKLACREKLQNKKYMRQTTKDEVRKLKMMSADYFSALVANGVISTEERDMLVQLRGFRYAQSPPTPTDFPLIGRLQEAIDRFSQSDENGNIGETN</sequence>